<dbReference type="GO" id="GO:0061630">
    <property type="term" value="F:ubiquitin protein ligase activity"/>
    <property type="evidence" value="ECO:0007669"/>
    <property type="project" value="UniProtKB-UniRule"/>
</dbReference>
<evidence type="ECO:0000256" key="2">
    <source>
        <dbReference type="ARBA" id="ARBA00003861"/>
    </source>
</evidence>
<dbReference type="PANTHER" id="PTHR22849">
    <property type="entry name" value="WDSAM1 PROTEIN"/>
    <property type="match status" value="1"/>
</dbReference>
<dbReference type="AlphaFoldDB" id="A0A7J7MJ20"/>
<dbReference type="Proteomes" id="UP000541444">
    <property type="component" value="Unassembled WGS sequence"/>
</dbReference>
<dbReference type="PANTHER" id="PTHR22849:SF163">
    <property type="entry name" value="U-BOX DOMAIN-CONTAINING PROTEIN"/>
    <property type="match status" value="1"/>
</dbReference>
<comment type="catalytic activity">
    <reaction evidence="1 7">
        <text>S-ubiquitinyl-[E2 ubiquitin-conjugating enzyme]-L-cysteine + [acceptor protein]-L-lysine = [E2 ubiquitin-conjugating enzyme]-L-cysteine + N(6)-ubiquitinyl-[acceptor protein]-L-lysine.</text>
        <dbReference type="EC" id="2.3.2.27"/>
    </reaction>
</comment>
<keyword evidence="6 7" id="KW-0833">Ubl conjugation pathway</keyword>
<evidence type="ECO:0000256" key="7">
    <source>
        <dbReference type="RuleBase" id="RU369093"/>
    </source>
</evidence>
<dbReference type="FunFam" id="3.30.40.10:FF:000502">
    <property type="entry name" value="RING-type E3 ubiquitin transferase"/>
    <property type="match status" value="1"/>
</dbReference>
<evidence type="ECO:0000256" key="1">
    <source>
        <dbReference type="ARBA" id="ARBA00000900"/>
    </source>
</evidence>
<sequence>MVRNDLFITIPNLFKCPISLDLMKSPVSLCTGVTYDRSSIQRWLEDGNNTCPATMQVLQSKDFVPNHTLHRLIKTWSETTTSPAMYRSLSREKVREMIENGVEKWGLECLKKVAEFAEVSDENRSFLVKFDGFVAAMIGVMSNVDSKIGVLGLEQVIRVLELVLDLIDKEELMMKLAKKGEFLGSIVLIMRRGSLNARISSARVLEMMTINPESKLLVAEKEGILFELFRLIGVETDPVAVDVGLSGLVSLSMVRRTRLKIVRFGAVELLGKLLARLNLPVTAVENVLKLLEMIANSTEGRTAICDDRLCVTAIVDKMLKVSKMATERGAVILWSVCYLGRDEKAQDDVIKSKGLTKILLLLQSDCSPSIRQMCSELIKVFRVNSKSCLSGYDTKTTHIMPF</sequence>
<accession>A0A7J7MJ20</accession>
<protein>
    <recommendedName>
        <fullName evidence="7 8">U-box domain-containing protein</fullName>
        <ecNumber evidence="7">2.3.2.27</ecNumber>
    </recommendedName>
    <alternativeName>
        <fullName evidence="7">RING-type E3 ubiquitin transferase PUB</fullName>
    </alternativeName>
</protein>
<evidence type="ECO:0000313" key="10">
    <source>
        <dbReference type="Proteomes" id="UP000541444"/>
    </source>
</evidence>
<keyword evidence="10" id="KW-1185">Reference proteome</keyword>
<dbReference type="InterPro" id="IPR016024">
    <property type="entry name" value="ARM-type_fold"/>
</dbReference>
<evidence type="ECO:0000259" key="8">
    <source>
        <dbReference type="PROSITE" id="PS51698"/>
    </source>
</evidence>
<dbReference type="Gene3D" id="1.25.10.10">
    <property type="entry name" value="Leucine-rich Repeat Variant"/>
    <property type="match status" value="1"/>
</dbReference>
<dbReference type="EC" id="2.3.2.27" evidence="7"/>
<dbReference type="InterPro" id="IPR045210">
    <property type="entry name" value="RING-Ubox_PUB"/>
</dbReference>
<dbReference type="InterPro" id="IPR058678">
    <property type="entry name" value="ARM_PUB"/>
</dbReference>
<dbReference type="SMART" id="SM00504">
    <property type="entry name" value="Ubox"/>
    <property type="match status" value="1"/>
</dbReference>
<dbReference type="InterPro" id="IPR045185">
    <property type="entry name" value="PUB22/23/24-like"/>
</dbReference>
<dbReference type="InterPro" id="IPR003613">
    <property type="entry name" value="Ubox_domain"/>
</dbReference>
<evidence type="ECO:0000313" key="9">
    <source>
        <dbReference type="EMBL" id="KAF6154886.1"/>
    </source>
</evidence>
<evidence type="ECO:0000256" key="5">
    <source>
        <dbReference type="ARBA" id="ARBA00022737"/>
    </source>
</evidence>
<comment type="caution">
    <text evidence="9">The sequence shown here is derived from an EMBL/GenBank/DDBJ whole genome shotgun (WGS) entry which is preliminary data.</text>
</comment>
<comment type="function">
    <text evidence="2 7">Functions as an E3 ubiquitin ligase.</text>
</comment>
<dbReference type="OrthoDB" id="10064100at2759"/>
<dbReference type="InterPro" id="IPR013083">
    <property type="entry name" value="Znf_RING/FYVE/PHD"/>
</dbReference>
<dbReference type="SUPFAM" id="SSF48371">
    <property type="entry name" value="ARM repeat"/>
    <property type="match status" value="1"/>
</dbReference>
<dbReference type="InterPro" id="IPR011989">
    <property type="entry name" value="ARM-like"/>
</dbReference>
<dbReference type="Pfam" id="PF25598">
    <property type="entry name" value="ARM_PUB"/>
    <property type="match status" value="1"/>
</dbReference>
<dbReference type="EMBL" id="JACGCM010001448">
    <property type="protein sequence ID" value="KAF6154886.1"/>
    <property type="molecule type" value="Genomic_DNA"/>
</dbReference>
<dbReference type="PROSITE" id="PS51698">
    <property type="entry name" value="U_BOX"/>
    <property type="match status" value="1"/>
</dbReference>
<gene>
    <name evidence="9" type="ORF">GIB67_018323</name>
</gene>
<dbReference type="Gene3D" id="3.30.40.10">
    <property type="entry name" value="Zinc/RING finger domain, C3HC4 (zinc finger)"/>
    <property type="match status" value="1"/>
</dbReference>
<reference evidence="9 10" key="1">
    <citation type="journal article" date="2020" name="IScience">
        <title>Genome Sequencing of the Endangered Kingdonia uniflora (Circaeasteraceae, Ranunculales) Reveals Potential Mechanisms of Evolutionary Specialization.</title>
        <authorList>
            <person name="Sun Y."/>
            <person name="Deng T."/>
            <person name="Zhang A."/>
            <person name="Moore M.J."/>
            <person name="Landis J.B."/>
            <person name="Lin N."/>
            <person name="Zhang H."/>
            <person name="Zhang X."/>
            <person name="Huang J."/>
            <person name="Zhang X."/>
            <person name="Sun H."/>
            <person name="Wang H."/>
        </authorList>
    </citation>
    <scope>NUCLEOTIDE SEQUENCE [LARGE SCALE GENOMIC DNA]</scope>
    <source>
        <strain evidence="9">TB1705</strain>
        <tissue evidence="9">Leaf</tissue>
    </source>
</reference>
<feature type="domain" description="U-box" evidence="8">
    <location>
        <begin position="9"/>
        <end position="83"/>
    </location>
</feature>
<dbReference type="Pfam" id="PF04564">
    <property type="entry name" value="U-box"/>
    <property type="match status" value="1"/>
</dbReference>
<name>A0A7J7MJ20_9MAGN</name>
<dbReference type="GO" id="GO:0016567">
    <property type="term" value="P:protein ubiquitination"/>
    <property type="evidence" value="ECO:0007669"/>
    <property type="project" value="UniProtKB-UniRule"/>
</dbReference>
<dbReference type="SUPFAM" id="SSF57850">
    <property type="entry name" value="RING/U-box"/>
    <property type="match status" value="1"/>
</dbReference>
<proteinExistence type="predicted"/>
<dbReference type="UniPathway" id="UPA00143"/>
<evidence type="ECO:0000256" key="6">
    <source>
        <dbReference type="ARBA" id="ARBA00022786"/>
    </source>
</evidence>
<comment type="pathway">
    <text evidence="3 7">Protein modification; protein ubiquitination.</text>
</comment>
<keyword evidence="5" id="KW-0677">Repeat</keyword>
<evidence type="ECO:0000256" key="4">
    <source>
        <dbReference type="ARBA" id="ARBA00022679"/>
    </source>
</evidence>
<organism evidence="9 10">
    <name type="scientific">Kingdonia uniflora</name>
    <dbReference type="NCBI Taxonomy" id="39325"/>
    <lineage>
        <taxon>Eukaryota</taxon>
        <taxon>Viridiplantae</taxon>
        <taxon>Streptophyta</taxon>
        <taxon>Embryophyta</taxon>
        <taxon>Tracheophyta</taxon>
        <taxon>Spermatophyta</taxon>
        <taxon>Magnoliopsida</taxon>
        <taxon>Ranunculales</taxon>
        <taxon>Circaeasteraceae</taxon>
        <taxon>Kingdonia</taxon>
    </lineage>
</organism>
<dbReference type="CDD" id="cd16664">
    <property type="entry name" value="RING-Ubox_PUB"/>
    <property type="match status" value="1"/>
</dbReference>
<keyword evidence="4 7" id="KW-0808">Transferase</keyword>
<evidence type="ECO:0000256" key="3">
    <source>
        <dbReference type="ARBA" id="ARBA00004906"/>
    </source>
</evidence>